<reference evidence="3" key="1">
    <citation type="submission" date="2021-02" db="EMBL/GenBank/DDBJ databases">
        <authorList>
            <person name="Nowell W R."/>
        </authorList>
    </citation>
    <scope>NUCLEOTIDE SEQUENCE</scope>
    <source>
        <strain evidence="3">Ploen Becks lab</strain>
    </source>
</reference>
<dbReference type="OrthoDB" id="1278353at2759"/>
<dbReference type="SMART" id="SM00220">
    <property type="entry name" value="S_TKc"/>
    <property type="match status" value="1"/>
</dbReference>
<accession>A0A814CT99</accession>
<sequence>MNDALFGYSIDEINSNREFLKIILVNYSSNVKSYAKWFEISDVDKNEESFTSYKVVYRLLPKDLNESIKEIIVWKRFRDFKQLYEIMQNYHVSLHRKDKFPDFPRAKFFNRFDENVIDERRQASLRLLQFIGSQSHLYRHEKFIEFLADGKFSDYAFKKTDSILKPQKLELKPLGKSELIQQLKNLTSEIKAHLNQNEKIDDFTNDYLKKTTKLIDLVVQNENSDYHETTIKFLNNSSNILSDCIAELECSGRQSEKLEFLRLTNKKLEAIIYGISKLKNDDKAKNEIEIKAEDKLEKSPSQATILNDWILSDFNLKSEDFNNELSLILGNIFDLSFNYKILKILNENCLLVKSRFKTETNAKEITKFVLKRLPKSYNPIITKKSIVPFGNRIPYMCQLLKYYETENTIFLLLEYLEHGRLYTHINYCYQDPDNFTKSLKNFKILTRQESNETIRENSIRRRNSLKHIYSFTSIKKSEIIPKRRTRSEINDKLSIQRLDSKELHLTEVKLSEFKFNINTSSASMSSSSSLSDPDNKTITEKVEIHVKPENKNLNLKKFLNFKFNSKQPLVLFKNSNINDNLSKSQSQSSNESECSNDSGKSYFKHVKLWLAQLLVSIKNLHKIGILLKDLNSDNLLINENGMLVLTYFSRWNLVDERLSDVSVKNFYVAPELCGLVNYEVTEECDLWSFGIIAYEMMTLKRFSDMHSLNQLYVNFLNFPMEFNSVKAKNLIEKLLRLNPNERINLELIENHPFFNGIDWISLESAYWKSK</sequence>
<name>A0A814CT99_9BILA</name>
<dbReference type="GO" id="GO:0035091">
    <property type="term" value="F:phosphatidylinositol binding"/>
    <property type="evidence" value="ECO:0007669"/>
    <property type="project" value="InterPro"/>
</dbReference>
<dbReference type="SUPFAM" id="SSF56112">
    <property type="entry name" value="Protein kinase-like (PK-like)"/>
    <property type="match status" value="1"/>
</dbReference>
<feature type="domain" description="PX" evidence="2">
    <location>
        <begin position="31"/>
        <end position="154"/>
    </location>
</feature>
<dbReference type="PANTHER" id="PTHR15508:SF9">
    <property type="entry name" value="SORTING NEXIN-15"/>
    <property type="match status" value="1"/>
</dbReference>
<evidence type="ECO:0000313" key="4">
    <source>
        <dbReference type="Proteomes" id="UP000663879"/>
    </source>
</evidence>
<feature type="domain" description="Protein kinase" evidence="1">
    <location>
        <begin position="339"/>
        <end position="754"/>
    </location>
</feature>
<dbReference type="InterPro" id="IPR000719">
    <property type="entry name" value="Prot_kinase_dom"/>
</dbReference>
<dbReference type="PROSITE" id="PS50195">
    <property type="entry name" value="PX"/>
    <property type="match status" value="1"/>
</dbReference>
<comment type="caution">
    <text evidence="3">The sequence shown here is derived from an EMBL/GenBank/DDBJ whole genome shotgun (WGS) entry which is preliminary data.</text>
</comment>
<dbReference type="EMBL" id="CAJNOC010002712">
    <property type="protein sequence ID" value="CAF0947715.1"/>
    <property type="molecule type" value="Genomic_DNA"/>
</dbReference>
<evidence type="ECO:0000313" key="3">
    <source>
        <dbReference type="EMBL" id="CAF0947715.1"/>
    </source>
</evidence>
<dbReference type="SUPFAM" id="SSF64268">
    <property type="entry name" value="PX domain"/>
    <property type="match status" value="1"/>
</dbReference>
<evidence type="ECO:0000259" key="1">
    <source>
        <dbReference type="PROSITE" id="PS50011"/>
    </source>
</evidence>
<dbReference type="Gene3D" id="1.10.510.10">
    <property type="entry name" value="Transferase(Phosphotransferase) domain 1"/>
    <property type="match status" value="1"/>
</dbReference>
<dbReference type="InterPro" id="IPR051866">
    <property type="entry name" value="Intracell_Sig-Traffick_Protein"/>
</dbReference>
<dbReference type="Proteomes" id="UP000663879">
    <property type="component" value="Unassembled WGS sequence"/>
</dbReference>
<dbReference type="AlphaFoldDB" id="A0A814CT99"/>
<organism evidence="3 4">
    <name type="scientific">Brachionus calyciflorus</name>
    <dbReference type="NCBI Taxonomy" id="104777"/>
    <lineage>
        <taxon>Eukaryota</taxon>
        <taxon>Metazoa</taxon>
        <taxon>Spiralia</taxon>
        <taxon>Gnathifera</taxon>
        <taxon>Rotifera</taxon>
        <taxon>Eurotatoria</taxon>
        <taxon>Monogononta</taxon>
        <taxon>Pseudotrocha</taxon>
        <taxon>Ploima</taxon>
        <taxon>Brachionidae</taxon>
        <taxon>Brachionus</taxon>
    </lineage>
</organism>
<keyword evidence="4" id="KW-1185">Reference proteome</keyword>
<dbReference type="InterPro" id="IPR011009">
    <property type="entry name" value="Kinase-like_dom_sf"/>
</dbReference>
<dbReference type="Pfam" id="PF00069">
    <property type="entry name" value="Pkinase"/>
    <property type="match status" value="1"/>
</dbReference>
<dbReference type="SMART" id="SM00312">
    <property type="entry name" value="PX"/>
    <property type="match status" value="1"/>
</dbReference>
<dbReference type="InterPro" id="IPR001683">
    <property type="entry name" value="PX_dom"/>
</dbReference>
<dbReference type="Pfam" id="PF00787">
    <property type="entry name" value="PX"/>
    <property type="match status" value="1"/>
</dbReference>
<dbReference type="GO" id="GO:0005524">
    <property type="term" value="F:ATP binding"/>
    <property type="evidence" value="ECO:0007669"/>
    <property type="project" value="InterPro"/>
</dbReference>
<dbReference type="PROSITE" id="PS50011">
    <property type="entry name" value="PROTEIN_KINASE_DOM"/>
    <property type="match status" value="1"/>
</dbReference>
<evidence type="ECO:0000259" key="2">
    <source>
        <dbReference type="PROSITE" id="PS50195"/>
    </source>
</evidence>
<gene>
    <name evidence="3" type="ORF">OXX778_LOCUS13777</name>
</gene>
<dbReference type="PANTHER" id="PTHR15508">
    <property type="entry name" value="RIBOSOMAL PROTEIN S6 KINASE"/>
    <property type="match status" value="1"/>
</dbReference>
<proteinExistence type="predicted"/>
<dbReference type="Gene3D" id="3.30.1520.10">
    <property type="entry name" value="Phox-like domain"/>
    <property type="match status" value="1"/>
</dbReference>
<dbReference type="GO" id="GO:0004672">
    <property type="term" value="F:protein kinase activity"/>
    <property type="evidence" value="ECO:0007669"/>
    <property type="project" value="InterPro"/>
</dbReference>
<protein>
    <submittedName>
        <fullName evidence="3">Uncharacterized protein</fullName>
    </submittedName>
</protein>
<dbReference type="InterPro" id="IPR036871">
    <property type="entry name" value="PX_dom_sf"/>
</dbReference>